<dbReference type="EMBL" id="AP009180">
    <property type="protein sequence ID" value="BAF35207.1"/>
    <property type="molecule type" value="Genomic_DNA"/>
</dbReference>
<accession>Q05FG4</accession>
<dbReference type="AlphaFoldDB" id="Q05FG4"/>
<reference evidence="1 2" key="1">
    <citation type="journal article" date="2006" name="Science">
        <title>The 160-kilobase genome of the bacterial endosymbiont Carsonella.</title>
        <authorList>
            <person name="Nakabachi A."/>
            <person name="Yamashita A."/>
            <person name="Toh H."/>
            <person name="Ishikawa H."/>
            <person name="Dunbar H."/>
            <person name="Moran N."/>
            <person name="Hattori M."/>
        </authorList>
    </citation>
    <scope>NUCLEOTIDE SEQUENCE [LARGE SCALE GENOMIC DNA]</scope>
    <source>
        <strain evidence="1 2">PV</strain>
    </source>
</reference>
<dbReference type="STRING" id="387662.CRP_176"/>
<dbReference type="Gene3D" id="1.10.40.30">
    <property type="entry name" value="Fumarase/aspartase (C-terminal domain)"/>
    <property type="match status" value="1"/>
</dbReference>
<dbReference type="Proteomes" id="UP000000777">
    <property type="component" value="Chromosome"/>
</dbReference>
<dbReference type="RefSeq" id="WP_011672399.1">
    <property type="nucleotide sequence ID" value="NC_008512.1"/>
</dbReference>
<protein>
    <recommendedName>
        <fullName evidence="3">Argininosuccinate lyase</fullName>
    </recommendedName>
</protein>
<evidence type="ECO:0000313" key="1">
    <source>
        <dbReference type="EMBL" id="BAF35207.1"/>
    </source>
</evidence>
<name>Q05FG4_CARRP</name>
<dbReference type="Gene3D" id="1.20.200.10">
    <property type="entry name" value="Fumarase/aspartase (Central domain)"/>
    <property type="match status" value="1"/>
</dbReference>
<dbReference type="OrthoDB" id="9769623at2"/>
<dbReference type="HOGENOM" id="CLU_686403_0_0_6"/>
<gene>
    <name evidence="1" type="ordered locus">CRP_176</name>
</gene>
<proteinExistence type="predicted"/>
<organism evidence="1 2">
    <name type="scientific">Carsonella ruddii (strain PV)</name>
    <dbReference type="NCBI Taxonomy" id="387662"/>
    <lineage>
        <taxon>Bacteria</taxon>
        <taxon>Pseudomonadati</taxon>
        <taxon>Pseudomonadota</taxon>
        <taxon>Gammaproteobacteria</taxon>
        <taxon>Oceanospirillales</taxon>
        <taxon>Halomonadaceae</taxon>
        <taxon>Zymobacter group</taxon>
        <taxon>Candidatus Carsonella</taxon>
    </lineage>
</organism>
<evidence type="ECO:0000313" key="2">
    <source>
        <dbReference type="Proteomes" id="UP000000777"/>
    </source>
</evidence>
<evidence type="ECO:0008006" key="3">
    <source>
        <dbReference type="Google" id="ProtNLM"/>
    </source>
</evidence>
<sequence>MNFIQKKKFQKKIIYKNDFFLVYYKFKFFYAKIKCLFYLNLINVKQKKKFLNLITYCKKKNINIFKKIYFFDKKIIFQLFLLDEIDKIHILIIFIRKILINLSELEYKTIFYKNEIKNFTTIGHLYLYWNNLLSIDCNLLLNLKLLTSILPSNIFNFIEINKNKLLVLIKNLLDFKSINENVLNKNYDYYLSFTFFLISINTHLISFFEEINYLFLEYKNAIFIFLNSNFFFFYNLFKSDSLKIDNNIKNIINSLKNFEIIKPIIIESIYLIKSNLNLFRKIISSIKIKKKKFYLLNFKKEKIFKKIKKYLISKKIKSIDCNIIIKKINNYITIKNINLYNISFYELNKINKNIKKDFFEKISLENKFKKNNFYGSDNYKQILKSIQRAKFALNKTLIKFKI</sequence>
<dbReference type="KEGG" id="crp:CRP_176"/>